<feature type="transmembrane region" description="Helical" evidence="1">
    <location>
        <begin position="169"/>
        <end position="202"/>
    </location>
</feature>
<evidence type="ECO:0000256" key="1">
    <source>
        <dbReference type="SAM" id="Phobius"/>
    </source>
</evidence>
<dbReference type="KEGG" id="clt:CM240_0798"/>
<dbReference type="OrthoDB" id="9804829at2"/>
<keyword evidence="3" id="KW-1185">Reference proteome</keyword>
<feature type="transmembrane region" description="Helical" evidence="1">
    <location>
        <begin position="143"/>
        <end position="163"/>
    </location>
</feature>
<dbReference type="PATRIC" id="fig|1216932.3.peg.783"/>
<reference evidence="2 3" key="1">
    <citation type="submission" date="2013-11" db="EMBL/GenBank/DDBJ databases">
        <title>Complete genome sequence of Clostridum sp. M2/40.</title>
        <authorList>
            <person name="Wibberg D."/>
            <person name="Puehler A."/>
            <person name="Schlueter A."/>
        </authorList>
    </citation>
    <scope>NUCLEOTIDE SEQUENCE [LARGE SCALE GENOMIC DNA]</scope>
    <source>
        <strain evidence="3">M2/40</strain>
    </source>
</reference>
<organism evidence="2 3">
    <name type="scientific">Clostridium bornimense</name>
    <dbReference type="NCBI Taxonomy" id="1216932"/>
    <lineage>
        <taxon>Bacteria</taxon>
        <taxon>Bacillati</taxon>
        <taxon>Bacillota</taxon>
        <taxon>Clostridia</taxon>
        <taxon>Eubacteriales</taxon>
        <taxon>Clostridiaceae</taxon>
        <taxon>Clostridium</taxon>
    </lineage>
</organism>
<dbReference type="HOGENOM" id="CLU_1193134_0_0_9"/>
<name>W6RUI6_9CLOT</name>
<keyword evidence="1" id="KW-0472">Membrane</keyword>
<evidence type="ECO:0000313" key="3">
    <source>
        <dbReference type="Proteomes" id="UP000019426"/>
    </source>
</evidence>
<gene>
    <name evidence="2" type="ORF">CM240_0798</name>
</gene>
<dbReference type="AlphaFoldDB" id="W6RUI6"/>
<dbReference type="STRING" id="1216932.CM240_0798"/>
<proteinExistence type="predicted"/>
<dbReference type="RefSeq" id="WP_044036656.1">
    <property type="nucleotide sequence ID" value="NZ_HG917868.1"/>
</dbReference>
<evidence type="ECO:0008006" key="4">
    <source>
        <dbReference type="Google" id="ProtNLM"/>
    </source>
</evidence>
<dbReference type="eggNOG" id="COG4709">
    <property type="taxonomic scope" value="Bacteria"/>
</dbReference>
<dbReference type="Proteomes" id="UP000019426">
    <property type="component" value="Chromosome M2/40_rep1"/>
</dbReference>
<dbReference type="Pfam" id="PF22564">
    <property type="entry name" value="HAAS"/>
    <property type="match status" value="1"/>
</dbReference>
<evidence type="ECO:0000313" key="2">
    <source>
        <dbReference type="EMBL" id="CDM67963.1"/>
    </source>
</evidence>
<protein>
    <recommendedName>
        <fullName evidence="4">DUF1700 domain-containing protein</fullName>
    </recommendedName>
</protein>
<accession>W6RUI6</accession>
<keyword evidence="1" id="KW-1133">Transmembrane helix</keyword>
<dbReference type="EMBL" id="HG917868">
    <property type="protein sequence ID" value="CDM67963.1"/>
    <property type="molecule type" value="Genomic_DNA"/>
</dbReference>
<sequence>MNKEEFLDILKDYLKGHFSALEIDDILRDYEEFFINGKLEGKSEEEVAKGLGSPKQVATELIREMKGSFGEENYAKENVDTIKKNVFRLFNKARNKSKEFLNSDAIVKGEISSFAVKLIILFITLILAIPVGTIIVTLMTMGIGAIVATIVNVLVYMAAVTTFSVKTSIAVTIFFGGLIYTGILIIGWTLYIKIVSFMILFIRKYIGWIKTKLMYVRAKNNYEINGGVKEDE</sequence>
<feature type="transmembrane region" description="Helical" evidence="1">
    <location>
        <begin position="114"/>
        <end position="136"/>
    </location>
</feature>
<keyword evidence="1" id="KW-0812">Transmembrane</keyword>